<dbReference type="EMBL" id="LNQE01001031">
    <property type="protein sequence ID" value="KUG21693.1"/>
    <property type="molecule type" value="Genomic_DNA"/>
</dbReference>
<dbReference type="Gene3D" id="3.40.50.1110">
    <property type="entry name" value="SGNH hydrolase"/>
    <property type="match status" value="1"/>
</dbReference>
<proteinExistence type="predicted"/>
<accession>A0A0W8FLA6</accession>
<feature type="transmembrane region" description="Helical" evidence="1">
    <location>
        <begin position="12"/>
        <end position="34"/>
    </location>
</feature>
<evidence type="ECO:0000256" key="1">
    <source>
        <dbReference type="SAM" id="Phobius"/>
    </source>
</evidence>
<name>A0A0W8FLA6_9ZZZZ</name>
<sequence length="388" mass="45488">MKDDNIFKKYPIVSMVVLLVVIFLATDIIGKNILKCYFKSYFKKNDHEKEYRIPSNYYHHDLKPNVNIPKTTWGNTFFPVATNSLGFRDKKPREVTLSSDHHRILFIGDSFTEGVGITYDNTFVGIIDNAMQKKGVEVLNAAVCSYSPAIYYAKVKYLIDSAGLKFDELIVFIDISDIHDESTGYRLDGNKVAERKEEKKLDTALNEKYRASLKKKRSLYHKIEQILQRDTIMTHLIVKRIHGLFFSRDYSYDYDSINLRGDLWTINKSFYEEYGKVGLEESGKNMERLANLCRDKKITLTIAVYPWPDQIIYHDLDSLQVKFWSNWAKNFDVKFINYFPYFISPNQNHAKVRHILDTYFIPGDMHWNEEGHRKVADIFLNTFHASKK</sequence>
<comment type="caution">
    <text evidence="2">The sequence shown here is derived from an EMBL/GenBank/DDBJ whole genome shotgun (WGS) entry which is preliminary data.</text>
</comment>
<keyword evidence="1" id="KW-0472">Membrane</keyword>
<keyword evidence="1" id="KW-0812">Transmembrane</keyword>
<dbReference type="SUPFAM" id="SSF52266">
    <property type="entry name" value="SGNH hydrolase"/>
    <property type="match status" value="1"/>
</dbReference>
<evidence type="ECO:0000313" key="2">
    <source>
        <dbReference type="EMBL" id="KUG21693.1"/>
    </source>
</evidence>
<keyword evidence="1" id="KW-1133">Transmembrane helix</keyword>
<gene>
    <name evidence="2" type="ORF">ASZ90_008539</name>
</gene>
<dbReference type="AlphaFoldDB" id="A0A0W8FLA6"/>
<protein>
    <recommendedName>
        <fullName evidence="3">SGNH hydrolase-type esterase domain-containing protein</fullName>
    </recommendedName>
</protein>
<reference evidence="2" key="1">
    <citation type="journal article" date="2015" name="Proc. Natl. Acad. Sci. U.S.A.">
        <title>Networks of energetic and metabolic interactions define dynamics in microbial communities.</title>
        <authorList>
            <person name="Embree M."/>
            <person name="Liu J.K."/>
            <person name="Al-Bassam M.M."/>
            <person name="Zengler K."/>
        </authorList>
    </citation>
    <scope>NUCLEOTIDE SEQUENCE</scope>
</reference>
<organism evidence="2">
    <name type="scientific">hydrocarbon metagenome</name>
    <dbReference type="NCBI Taxonomy" id="938273"/>
    <lineage>
        <taxon>unclassified sequences</taxon>
        <taxon>metagenomes</taxon>
        <taxon>ecological metagenomes</taxon>
    </lineage>
</organism>
<evidence type="ECO:0008006" key="3">
    <source>
        <dbReference type="Google" id="ProtNLM"/>
    </source>
</evidence>
<dbReference type="InterPro" id="IPR036514">
    <property type="entry name" value="SGNH_hydro_sf"/>
</dbReference>